<dbReference type="PANTHER" id="PTHR23236">
    <property type="entry name" value="EUKARYOTIC TRANSLATION INITIATION FACTOR 4B/4H"/>
    <property type="match status" value="1"/>
</dbReference>
<feature type="domain" description="RRM" evidence="4">
    <location>
        <begin position="135"/>
        <end position="228"/>
    </location>
</feature>
<feature type="region of interest" description="Disordered" evidence="3">
    <location>
        <begin position="1"/>
        <end position="50"/>
    </location>
</feature>
<feature type="compositionally biased region" description="Basic and acidic residues" evidence="3">
    <location>
        <begin position="30"/>
        <end position="48"/>
    </location>
</feature>
<feature type="compositionally biased region" description="Basic and acidic residues" evidence="3">
    <location>
        <begin position="1"/>
        <end position="10"/>
    </location>
</feature>
<dbReference type="PANTHER" id="PTHR23236:SF95">
    <property type="entry name" value="NUCLEOLAR PROTEIN 13"/>
    <property type="match status" value="1"/>
</dbReference>
<feature type="compositionally biased region" description="Polar residues" evidence="3">
    <location>
        <begin position="377"/>
        <end position="399"/>
    </location>
</feature>
<evidence type="ECO:0000259" key="4">
    <source>
        <dbReference type="PROSITE" id="PS50102"/>
    </source>
</evidence>
<dbReference type="AlphaFoldDB" id="A0A8H2VE40"/>
<evidence type="ECO:0000313" key="5">
    <source>
        <dbReference type="EMBL" id="CAB4253895.1"/>
    </source>
</evidence>
<dbReference type="GO" id="GO:0003723">
    <property type="term" value="F:RNA binding"/>
    <property type="evidence" value="ECO:0007669"/>
    <property type="project" value="UniProtKB-UniRule"/>
</dbReference>
<dbReference type="Gene3D" id="3.30.70.330">
    <property type="match status" value="2"/>
</dbReference>
<reference evidence="5 6" key="1">
    <citation type="submission" date="2020-05" db="EMBL/GenBank/DDBJ databases">
        <authorList>
            <person name="Casaregola S."/>
            <person name="Devillers H."/>
            <person name="Grondin C."/>
        </authorList>
    </citation>
    <scope>NUCLEOTIDE SEQUENCE [LARGE SCALE GENOMIC DNA]</scope>
    <source>
        <strain evidence="5 6">CLIB 1767</strain>
    </source>
</reference>
<feature type="domain" description="RRM" evidence="4">
    <location>
        <begin position="248"/>
        <end position="326"/>
    </location>
</feature>
<feature type="compositionally biased region" description="Polar residues" evidence="3">
    <location>
        <begin position="11"/>
        <end position="28"/>
    </location>
</feature>
<dbReference type="GeneID" id="64856870"/>
<evidence type="ECO:0000256" key="1">
    <source>
        <dbReference type="ARBA" id="ARBA00022884"/>
    </source>
</evidence>
<dbReference type="PROSITE" id="PS50102">
    <property type="entry name" value="RRM"/>
    <property type="match status" value="2"/>
</dbReference>
<feature type="region of interest" description="Disordered" evidence="3">
    <location>
        <begin position="325"/>
        <end position="415"/>
    </location>
</feature>
<sequence>MSETENKEVVENTQVEQPVESTTDTTVADQDAKIEKALQDPTKKRKAEDEIEIDINSSIPLSKKQKRMLRRGKITLEELNAKYNIDASSISEFEKEQKEAKEQKKLKKSQGEEGGEEEDGDDDSEKKMKPKKEAFGVWIGNLSFDTTREDLIRFITVKTKSNEDEASKVEEKDIIRVKLPLASNEGKQIKNKGFCYMDFDSEAKMLAVVKLSENQLNGRNLLIKNSKSFEGRPDKEDLVASSKNPPSRILFVGNLSFDTTEEQLKHHFQHCGDITKIRMATFQDSGKCKGFAFVDFKDEASATKALKDKTCRKLALRPIRMEYGEDRSKRQVRKRPDQLQNGPRDKKPFDIPHEQNPIRKSQDFKPKDKPVYKKKSNYNSKMGNNNRLKSSIALSSAQRGSAAIVPSQGKKMKFD</sequence>
<dbReference type="EMBL" id="CAEFZW010000003">
    <property type="protein sequence ID" value="CAB4253895.1"/>
    <property type="molecule type" value="Genomic_DNA"/>
</dbReference>
<keyword evidence="1 2" id="KW-0694">RNA-binding</keyword>
<dbReference type="Proteomes" id="UP000644660">
    <property type="component" value="Unassembled WGS sequence"/>
</dbReference>
<comment type="caution">
    <text evidence="5">The sequence shown here is derived from an EMBL/GenBank/DDBJ whole genome shotgun (WGS) entry which is preliminary data.</text>
</comment>
<dbReference type="InterPro" id="IPR035979">
    <property type="entry name" value="RBD_domain_sf"/>
</dbReference>
<accession>A0A8H2VE40</accession>
<protein>
    <submittedName>
        <fullName evidence="5">Similar to Saccharomyces cerevisiae YNL175C NOP13 Nucleolar protein found in preribosomal complexes</fullName>
    </submittedName>
</protein>
<evidence type="ECO:0000256" key="3">
    <source>
        <dbReference type="SAM" id="MobiDB-lite"/>
    </source>
</evidence>
<proteinExistence type="predicted"/>
<dbReference type="OrthoDB" id="1875751at2759"/>
<feature type="compositionally biased region" description="Basic and acidic residues" evidence="3">
    <location>
        <begin position="325"/>
        <end position="371"/>
    </location>
</feature>
<organism evidence="5 6">
    <name type="scientific">Maudiozyma barnettii</name>
    <dbReference type="NCBI Taxonomy" id="61262"/>
    <lineage>
        <taxon>Eukaryota</taxon>
        <taxon>Fungi</taxon>
        <taxon>Dikarya</taxon>
        <taxon>Ascomycota</taxon>
        <taxon>Saccharomycotina</taxon>
        <taxon>Saccharomycetes</taxon>
        <taxon>Saccharomycetales</taxon>
        <taxon>Saccharomycetaceae</taxon>
        <taxon>Maudiozyma</taxon>
    </lineage>
</organism>
<gene>
    <name evidence="5" type="ORF">KABA2_03S07832</name>
</gene>
<dbReference type="SMART" id="SM00360">
    <property type="entry name" value="RRM"/>
    <property type="match status" value="2"/>
</dbReference>
<dbReference type="InterPro" id="IPR012677">
    <property type="entry name" value="Nucleotide-bd_a/b_plait_sf"/>
</dbReference>
<feature type="compositionally biased region" description="Basic and acidic residues" evidence="3">
    <location>
        <begin position="92"/>
        <end position="103"/>
    </location>
</feature>
<dbReference type="RefSeq" id="XP_041405740.1">
    <property type="nucleotide sequence ID" value="XM_041549806.1"/>
</dbReference>
<name>A0A8H2VE40_9SACH</name>
<dbReference type="Pfam" id="PF00076">
    <property type="entry name" value="RRM_1"/>
    <property type="match status" value="1"/>
</dbReference>
<dbReference type="SUPFAM" id="SSF54928">
    <property type="entry name" value="RNA-binding domain, RBD"/>
    <property type="match status" value="2"/>
</dbReference>
<feature type="compositionally biased region" description="Acidic residues" evidence="3">
    <location>
        <begin position="113"/>
        <end position="123"/>
    </location>
</feature>
<dbReference type="FunFam" id="3.30.70.330:FF:000863">
    <property type="entry name" value="Nucleolar protein"/>
    <property type="match status" value="1"/>
</dbReference>
<keyword evidence="6" id="KW-1185">Reference proteome</keyword>
<evidence type="ECO:0000313" key="6">
    <source>
        <dbReference type="Proteomes" id="UP000644660"/>
    </source>
</evidence>
<feature type="region of interest" description="Disordered" evidence="3">
    <location>
        <begin position="87"/>
        <end position="129"/>
    </location>
</feature>
<dbReference type="CDD" id="cd12397">
    <property type="entry name" value="RRM2_Nop13p_fungi"/>
    <property type="match status" value="1"/>
</dbReference>
<dbReference type="InterPro" id="IPR034226">
    <property type="entry name" value="Nop13/Rnp24_RRM2"/>
</dbReference>
<evidence type="ECO:0000256" key="2">
    <source>
        <dbReference type="PROSITE-ProRule" id="PRU00176"/>
    </source>
</evidence>
<dbReference type="GO" id="GO:0005730">
    <property type="term" value="C:nucleolus"/>
    <property type="evidence" value="ECO:0007669"/>
    <property type="project" value="TreeGrafter"/>
</dbReference>
<dbReference type="InterPro" id="IPR000504">
    <property type="entry name" value="RRM_dom"/>
</dbReference>